<gene>
    <name evidence="1" type="ordered locus">Ccan_04300</name>
</gene>
<dbReference type="AlphaFoldDB" id="F9YRS3"/>
<organism evidence="1 2">
    <name type="scientific">Capnocytophaga canimorsus (strain 5)</name>
    <dbReference type="NCBI Taxonomy" id="860228"/>
    <lineage>
        <taxon>Bacteria</taxon>
        <taxon>Pseudomonadati</taxon>
        <taxon>Bacteroidota</taxon>
        <taxon>Flavobacteriia</taxon>
        <taxon>Flavobacteriales</taxon>
        <taxon>Flavobacteriaceae</taxon>
        <taxon>Capnocytophaga</taxon>
    </lineage>
</organism>
<dbReference type="KEGG" id="ccm:Ccan_04300"/>
<reference evidence="1 2" key="1">
    <citation type="journal article" date="2011" name="J. Bacteriol.">
        <title>Complete genome sequence of the dog commensal and human pathogen Capnocytophaga canimorsus strain 5.</title>
        <authorList>
            <person name="Manfredi P."/>
            <person name="Pagni M."/>
            <person name="Cornelis G.R."/>
        </authorList>
    </citation>
    <scope>NUCLEOTIDE SEQUENCE [LARGE SCALE GENOMIC DNA]</scope>
    <source>
        <strain evidence="2">5</strain>
    </source>
</reference>
<protein>
    <submittedName>
        <fullName evidence="1">Uncharacterized protein</fullName>
    </submittedName>
</protein>
<name>F9YRS3_CAPCC</name>
<evidence type="ECO:0000313" key="1">
    <source>
        <dbReference type="EMBL" id="AEK22552.1"/>
    </source>
</evidence>
<proteinExistence type="predicted"/>
<dbReference type="HOGENOM" id="CLU_3150733_0_0_10"/>
<evidence type="ECO:0000313" key="2">
    <source>
        <dbReference type="Proteomes" id="UP000008895"/>
    </source>
</evidence>
<dbReference type="EMBL" id="CP002113">
    <property type="protein sequence ID" value="AEK22552.1"/>
    <property type="molecule type" value="Genomic_DNA"/>
</dbReference>
<sequence>MVDIAEGIVSGVGGVLDFPIHGEDYAETAFQLRLRHEANKKKKRGRRM</sequence>
<dbReference type="STRING" id="860228.Ccan_04300"/>
<dbReference type="Proteomes" id="UP000008895">
    <property type="component" value="Chromosome"/>
</dbReference>
<accession>F9YRS3</accession>
<keyword evidence="2" id="KW-1185">Reference proteome</keyword>